<evidence type="ECO:0000313" key="11">
    <source>
        <dbReference type="EMBL" id="EFN55673.1"/>
    </source>
</evidence>
<dbReference type="GO" id="GO:0007018">
    <property type="term" value="P:microtubule-based movement"/>
    <property type="evidence" value="ECO:0007669"/>
    <property type="project" value="InterPro"/>
</dbReference>
<keyword evidence="3 6" id="KW-0067">ATP-binding</keyword>
<dbReference type="KEGG" id="cvr:CHLNCDRAFT_133904"/>
<evidence type="ECO:0000256" key="8">
    <source>
        <dbReference type="SAM" id="Coils"/>
    </source>
</evidence>
<dbReference type="InterPro" id="IPR001752">
    <property type="entry name" value="Kinesin_motor_dom"/>
</dbReference>
<sequence>MAKEPYKAGGSQEGPSAAEGRGRGATKAVDAVNAPGIILAAATCAGWAEEAHPEASVSEQDEGLANVDREPEAAPPGVEEEDAVKVVVRIRPPLPRELNGFRPFENAVLVDPSRHVVTLSENLAALSNNGVENGIVYNSYRFGFDAVYGPDSTQEDVYMQSARSAVQNVLQGYNASIVAYGQTGTGKTYTMEGERAPSALGGASHSAGIIPRAIEDVFAYIQRDTGERCKFLIYNEVRRLALGALLPAQSSGATLHSSCRVISDLLKPESINLVVREDRRRGVHVEGLSEWVVRSPAEVYALMERGAAARATGATKLNEISSRSHAIFMLIVEKSTLVEAAAGGQGGGGEQYGGMAPGAPRGGSSSARGEARQSVKVGKLNLVDLAGSERVHVTGATGKRLEESKKINQSLSALGNVIAALTDPKGRDARPHVPYRCVARRGLGPLLGGSEGWCRAAVEAESLSTLKFANRAKCMRNLPKVNEDLDHVTLLRKYERELRRLRAELQQKSKDLVDKRLVLQIEEARRREQADKIAAIHALERQSQEIMRHKTAMAALQTRIASMQSQLLIGGQKVEDTPQFRTLLAKEQARIRGQYEERLRELESERQSVQEDKAQAERYKALLLKQRDIMIALTQRLNERDEQILGLQAELEAYDTHQKSLEDQLDQKTAELIVLRKAAMERVGGGGSGRGGGALDAAAEGGGGGGDWSIPAVSAAAQGAQPVPAELGGYDSESGSPLAWQPNGGELGGGGAAAVEALQRQMDELRLHHGREAGAAAEREAAWRQQAESLQARVAALQSQQQQQQQQQQQAAVPSGGAQAAALVAQRDALSKERDALRTILDSKVRVLVDDIGRSMAELPPEAQAHPKLGKQLEYLGKLVRATVQAMAAQQ</sequence>
<dbReference type="OMA" id="DIDCANA"/>
<evidence type="ECO:0000256" key="5">
    <source>
        <dbReference type="ARBA" id="ARBA00023175"/>
    </source>
</evidence>
<dbReference type="OrthoDB" id="3176171at2759"/>
<evidence type="ECO:0000256" key="1">
    <source>
        <dbReference type="ARBA" id="ARBA00022701"/>
    </source>
</evidence>
<gene>
    <name evidence="11" type="ORF">CHLNCDRAFT_133904</name>
</gene>
<dbReference type="PANTHER" id="PTHR47968:SF36">
    <property type="entry name" value="KINESIN HEAVY CHAIN ISOFORM X1"/>
    <property type="match status" value="1"/>
</dbReference>
<dbReference type="eggNOG" id="KOG4280">
    <property type="taxonomic scope" value="Eukaryota"/>
</dbReference>
<dbReference type="PROSITE" id="PS50067">
    <property type="entry name" value="KINESIN_MOTOR_2"/>
    <property type="match status" value="1"/>
</dbReference>
<keyword evidence="1 7" id="KW-0493">Microtubule</keyword>
<dbReference type="PRINTS" id="PR00380">
    <property type="entry name" value="KINESINHEAVY"/>
</dbReference>
<dbReference type="GO" id="GO:0005874">
    <property type="term" value="C:microtubule"/>
    <property type="evidence" value="ECO:0007669"/>
    <property type="project" value="UniProtKB-KW"/>
</dbReference>
<protein>
    <recommendedName>
        <fullName evidence="7">Kinesin-like protein</fullName>
    </recommendedName>
</protein>
<evidence type="ECO:0000256" key="6">
    <source>
        <dbReference type="PROSITE-ProRule" id="PRU00283"/>
    </source>
</evidence>
<dbReference type="InterPro" id="IPR027417">
    <property type="entry name" value="P-loop_NTPase"/>
</dbReference>
<dbReference type="InParanoid" id="E1ZEJ4"/>
<evidence type="ECO:0000256" key="7">
    <source>
        <dbReference type="RuleBase" id="RU000394"/>
    </source>
</evidence>
<feature type="binding site" evidence="6">
    <location>
        <begin position="181"/>
        <end position="188"/>
    </location>
    <ligand>
        <name>ATP</name>
        <dbReference type="ChEBI" id="CHEBI:30616"/>
    </ligand>
</feature>
<dbReference type="RefSeq" id="XP_005847775.1">
    <property type="nucleotide sequence ID" value="XM_005847713.1"/>
</dbReference>
<feature type="compositionally biased region" description="Low complexity" evidence="9">
    <location>
        <begin position="357"/>
        <end position="368"/>
    </location>
</feature>
<feature type="compositionally biased region" description="Gly residues" evidence="9">
    <location>
        <begin position="343"/>
        <end position="356"/>
    </location>
</feature>
<dbReference type="GO" id="GO:0005524">
    <property type="term" value="F:ATP binding"/>
    <property type="evidence" value="ECO:0007669"/>
    <property type="project" value="UniProtKB-UniRule"/>
</dbReference>
<dbReference type="PANTHER" id="PTHR47968">
    <property type="entry name" value="CENTROMERE PROTEIN E"/>
    <property type="match status" value="1"/>
</dbReference>
<dbReference type="SUPFAM" id="SSF52540">
    <property type="entry name" value="P-loop containing nucleoside triphosphate hydrolases"/>
    <property type="match status" value="1"/>
</dbReference>
<evidence type="ECO:0000256" key="2">
    <source>
        <dbReference type="ARBA" id="ARBA00022741"/>
    </source>
</evidence>
<dbReference type="Pfam" id="PF00225">
    <property type="entry name" value="Kinesin"/>
    <property type="match status" value="1"/>
</dbReference>
<dbReference type="GO" id="GO:0008017">
    <property type="term" value="F:microtubule binding"/>
    <property type="evidence" value="ECO:0007669"/>
    <property type="project" value="InterPro"/>
</dbReference>
<accession>E1ZEJ4</accession>
<feature type="region of interest" description="Disordered" evidence="9">
    <location>
        <begin position="1"/>
        <end position="27"/>
    </location>
</feature>
<evidence type="ECO:0000256" key="3">
    <source>
        <dbReference type="ARBA" id="ARBA00022840"/>
    </source>
</evidence>
<dbReference type="InterPro" id="IPR027640">
    <property type="entry name" value="Kinesin-like_fam"/>
</dbReference>
<organism evidence="12">
    <name type="scientific">Chlorella variabilis</name>
    <name type="common">Green alga</name>
    <dbReference type="NCBI Taxonomy" id="554065"/>
    <lineage>
        <taxon>Eukaryota</taxon>
        <taxon>Viridiplantae</taxon>
        <taxon>Chlorophyta</taxon>
        <taxon>core chlorophytes</taxon>
        <taxon>Trebouxiophyceae</taxon>
        <taxon>Chlorellales</taxon>
        <taxon>Chlorellaceae</taxon>
        <taxon>Chlorella clade</taxon>
        <taxon>Chlorella</taxon>
    </lineage>
</organism>
<keyword evidence="4 8" id="KW-0175">Coiled coil</keyword>
<dbReference type="InterPro" id="IPR019821">
    <property type="entry name" value="Kinesin_motor_CS"/>
</dbReference>
<dbReference type="PROSITE" id="PS00411">
    <property type="entry name" value="KINESIN_MOTOR_1"/>
    <property type="match status" value="1"/>
</dbReference>
<dbReference type="Proteomes" id="UP000008141">
    <property type="component" value="Unassembled WGS sequence"/>
</dbReference>
<feature type="coiled-coil region" evidence="8">
    <location>
        <begin position="651"/>
        <end position="678"/>
    </location>
</feature>
<keyword evidence="2 6" id="KW-0547">Nucleotide-binding</keyword>
<proteinExistence type="inferred from homology"/>
<feature type="domain" description="Kinesin motor" evidence="10">
    <location>
        <begin position="83"/>
        <end position="436"/>
    </location>
</feature>
<dbReference type="AlphaFoldDB" id="E1ZEJ4"/>
<feature type="coiled-coil region" evidence="8">
    <location>
        <begin position="780"/>
        <end position="807"/>
    </location>
</feature>
<reference evidence="11 12" key="1">
    <citation type="journal article" date="2010" name="Plant Cell">
        <title>The Chlorella variabilis NC64A genome reveals adaptation to photosymbiosis, coevolution with viruses, and cryptic sex.</title>
        <authorList>
            <person name="Blanc G."/>
            <person name="Duncan G."/>
            <person name="Agarkova I."/>
            <person name="Borodovsky M."/>
            <person name="Gurnon J."/>
            <person name="Kuo A."/>
            <person name="Lindquist E."/>
            <person name="Lucas S."/>
            <person name="Pangilinan J."/>
            <person name="Polle J."/>
            <person name="Salamov A."/>
            <person name="Terry A."/>
            <person name="Yamada T."/>
            <person name="Dunigan D.D."/>
            <person name="Grigoriev I.V."/>
            <person name="Claverie J.M."/>
            <person name="Van Etten J.L."/>
        </authorList>
    </citation>
    <scope>NUCLEOTIDE SEQUENCE [LARGE SCALE GENOMIC DNA]</scope>
    <source>
        <strain evidence="11 12">NC64A</strain>
    </source>
</reference>
<dbReference type="EMBL" id="GL433844">
    <property type="protein sequence ID" value="EFN55673.1"/>
    <property type="molecule type" value="Genomic_DNA"/>
</dbReference>
<name>E1ZEJ4_CHLVA</name>
<dbReference type="STRING" id="554065.E1ZEJ4"/>
<feature type="region of interest" description="Disordered" evidence="9">
    <location>
        <begin position="49"/>
        <end position="80"/>
    </location>
</feature>
<keyword evidence="5 6" id="KW-0505">Motor protein</keyword>
<dbReference type="InterPro" id="IPR036961">
    <property type="entry name" value="Kinesin_motor_dom_sf"/>
</dbReference>
<feature type="region of interest" description="Disordered" evidence="9">
    <location>
        <begin position="342"/>
        <end position="371"/>
    </location>
</feature>
<evidence type="ECO:0000259" key="10">
    <source>
        <dbReference type="PROSITE" id="PS50067"/>
    </source>
</evidence>
<feature type="coiled-coil region" evidence="8">
    <location>
        <begin position="585"/>
        <end position="622"/>
    </location>
</feature>
<dbReference type="GeneID" id="17355066"/>
<evidence type="ECO:0000256" key="9">
    <source>
        <dbReference type="SAM" id="MobiDB-lite"/>
    </source>
</evidence>
<dbReference type="SMART" id="SM00129">
    <property type="entry name" value="KISc"/>
    <property type="match status" value="1"/>
</dbReference>
<keyword evidence="12" id="KW-1185">Reference proteome</keyword>
<dbReference type="Gene3D" id="3.40.850.10">
    <property type="entry name" value="Kinesin motor domain"/>
    <property type="match status" value="1"/>
</dbReference>
<evidence type="ECO:0000256" key="4">
    <source>
        <dbReference type="ARBA" id="ARBA00023054"/>
    </source>
</evidence>
<dbReference type="GO" id="GO:0003777">
    <property type="term" value="F:microtubule motor activity"/>
    <property type="evidence" value="ECO:0007669"/>
    <property type="project" value="InterPro"/>
</dbReference>
<comment type="similarity">
    <text evidence="6 7">Belongs to the TRAFAC class myosin-kinesin ATPase superfamily. Kinesin family.</text>
</comment>
<evidence type="ECO:0000313" key="12">
    <source>
        <dbReference type="Proteomes" id="UP000008141"/>
    </source>
</evidence>